<dbReference type="RefSeq" id="WP_348715199.1">
    <property type="nucleotide sequence ID" value="NZ_CAXJIO010000010.1"/>
</dbReference>
<evidence type="ECO:0000256" key="1">
    <source>
        <dbReference type="ARBA" id="ARBA00010641"/>
    </source>
</evidence>
<sequence length="180" mass="20815">MQQQIVQLYNPLLGYVKKRVRNQEDAEDLTQDVFFKLAKSTKEPVTNLKSWVYTIAKNTITDYYRKKHVETNTIEEDTYMNYESSEDAGEELSTCVKAFIEQLPEEYKELLVLSELKEIPQKEIAEQLNMNYVTVRSKIQRGRKKLKELIDGCCTVLQGGKGSIMEYESKTGCNKTTSCD</sequence>
<evidence type="ECO:0000256" key="2">
    <source>
        <dbReference type="ARBA" id="ARBA00023015"/>
    </source>
</evidence>
<gene>
    <name evidence="7" type="ORF">T190423A01A_10206</name>
</gene>
<name>A0ABM9P8G4_9FLAO</name>
<feature type="domain" description="RNA polymerase sigma factor 70 region 4 type 2" evidence="6">
    <location>
        <begin position="95"/>
        <end position="146"/>
    </location>
</feature>
<organism evidence="7 8">
    <name type="scientific">Tenacibaculum polynesiense</name>
    <dbReference type="NCBI Taxonomy" id="3137857"/>
    <lineage>
        <taxon>Bacteria</taxon>
        <taxon>Pseudomonadati</taxon>
        <taxon>Bacteroidota</taxon>
        <taxon>Flavobacteriia</taxon>
        <taxon>Flavobacteriales</taxon>
        <taxon>Flavobacteriaceae</taxon>
        <taxon>Tenacibaculum</taxon>
    </lineage>
</organism>
<keyword evidence="2" id="KW-0805">Transcription regulation</keyword>
<dbReference type="InterPro" id="IPR039425">
    <property type="entry name" value="RNA_pol_sigma-70-like"/>
</dbReference>
<feature type="domain" description="RNA polymerase sigma-70 region 2" evidence="5">
    <location>
        <begin position="7"/>
        <end position="67"/>
    </location>
</feature>
<dbReference type="PANTHER" id="PTHR43133">
    <property type="entry name" value="RNA POLYMERASE ECF-TYPE SIGMA FACTO"/>
    <property type="match status" value="1"/>
</dbReference>
<comment type="caution">
    <text evidence="7">The sequence shown here is derived from an EMBL/GenBank/DDBJ whole genome shotgun (WGS) entry which is preliminary data.</text>
</comment>
<evidence type="ECO:0000259" key="6">
    <source>
        <dbReference type="Pfam" id="PF08281"/>
    </source>
</evidence>
<keyword evidence="4" id="KW-0804">Transcription</keyword>
<evidence type="ECO:0000313" key="7">
    <source>
        <dbReference type="EMBL" id="CAL2101643.1"/>
    </source>
</evidence>
<dbReference type="NCBIfam" id="TIGR02937">
    <property type="entry name" value="sigma70-ECF"/>
    <property type="match status" value="1"/>
</dbReference>
<protein>
    <submittedName>
        <fullName evidence="7">RNA polymerase sigma-70 factor, ECF subfamily</fullName>
    </submittedName>
</protein>
<dbReference type="Gene3D" id="1.10.10.10">
    <property type="entry name" value="Winged helix-like DNA-binding domain superfamily/Winged helix DNA-binding domain"/>
    <property type="match status" value="1"/>
</dbReference>
<dbReference type="Proteomes" id="UP001497527">
    <property type="component" value="Unassembled WGS sequence"/>
</dbReference>
<dbReference type="PANTHER" id="PTHR43133:SF62">
    <property type="entry name" value="RNA POLYMERASE SIGMA FACTOR SIGZ"/>
    <property type="match status" value="1"/>
</dbReference>
<proteinExistence type="inferred from homology"/>
<comment type="similarity">
    <text evidence="1">Belongs to the sigma-70 factor family. ECF subfamily.</text>
</comment>
<keyword evidence="3" id="KW-0731">Sigma factor</keyword>
<evidence type="ECO:0000313" key="8">
    <source>
        <dbReference type="Proteomes" id="UP001497527"/>
    </source>
</evidence>
<dbReference type="Pfam" id="PF08281">
    <property type="entry name" value="Sigma70_r4_2"/>
    <property type="match status" value="1"/>
</dbReference>
<dbReference type="Pfam" id="PF04542">
    <property type="entry name" value="Sigma70_r2"/>
    <property type="match status" value="1"/>
</dbReference>
<dbReference type="CDD" id="cd06171">
    <property type="entry name" value="Sigma70_r4"/>
    <property type="match status" value="1"/>
</dbReference>
<accession>A0ABM9P8G4</accession>
<evidence type="ECO:0000259" key="5">
    <source>
        <dbReference type="Pfam" id="PF04542"/>
    </source>
</evidence>
<dbReference type="Gene3D" id="1.10.1740.10">
    <property type="match status" value="1"/>
</dbReference>
<keyword evidence="8" id="KW-1185">Reference proteome</keyword>
<reference evidence="7 8" key="1">
    <citation type="submission" date="2024-05" db="EMBL/GenBank/DDBJ databases">
        <authorList>
            <person name="Duchaud E."/>
        </authorList>
    </citation>
    <scope>NUCLEOTIDE SEQUENCE [LARGE SCALE GENOMIC DNA]</scope>
    <source>
        <strain evidence="7">Ena-SAMPLE-TAB-13-05-2024-13:56:06:370-140308</strain>
    </source>
</reference>
<dbReference type="InterPro" id="IPR013249">
    <property type="entry name" value="RNA_pol_sigma70_r4_t2"/>
</dbReference>
<dbReference type="InterPro" id="IPR036388">
    <property type="entry name" value="WH-like_DNA-bd_sf"/>
</dbReference>
<dbReference type="SUPFAM" id="SSF88946">
    <property type="entry name" value="Sigma2 domain of RNA polymerase sigma factors"/>
    <property type="match status" value="1"/>
</dbReference>
<dbReference type="InterPro" id="IPR014284">
    <property type="entry name" value="RNA_pol_sigma-70_dom"/>
</dbReference>
<evidence type="ECO:0000256" key="4">
    <source>
        <dbReference type="ARBA" id="ARBA00023163"/>
    </source>
</evidence>
<evidence type="ECO:0000256" key="3">
    <source>
        <dbReference type="ARBA" id="ARBA00023082"/>
    </source>
</evidence>
<dbReference type="InterPro" id="IPR013324">
    <property type="entry name" value="RNA_pol_sigma_r3/r4-like"/>
</dbReference>
<dbReference type="SUPFAM" id="SSF88659">
    <property type="entry name" value="Sigma3 and sigma4 domains of RNA polymerase sigma factors"/>
    <property type="match status" value="1"/>
</dbReference>
<dbReference type="EMBL" id="CAXJIO010000010">
    <property type="protein sequence ID" value="CAL2101643.1"/>
    <property type="molecule type" value="Genomic_DNA"/>
</dbReference>
<dbReference type="InterPro" id="IPR013325">
    <property type="entry name" value="RNA_pol_sigma_r2"/>
</dbReference>
<dbReference type="InterPro" id="IPR007627">
    <property type="entry name" value="RNA_pol_sigma70_r2"/>
</dbReference>